<dbReference type="InterPro" id="IPR036291">
    <property type="entry name" value="NAD(P)-bd_dom_sf"/>
</dbReference>
<evidence type="ECO:0000313" key="3">
    <source>
        <dbReference type="Proteomes" id="UP001344906"/>
    </source>
</evidence>
<reference evidence="2 3" key="1">
    <citation type="submission" date="2023-02" db="EMBL/GenBank/DDBJ databases">
        <title>Dictyobacter halimunensis sp. nov., a new member of the class Ktedonobacteria from forest soil in a geothermal area.</title>
        <authorList>
            <person name="Rachmania M.K."/>
            <person name="Ningsih F."/>
            <person name="Sakai Y."/>
            <person name="Yabe S."/>
            <person name="Yokota A."/>
            <person name="Sjamsuridzal W."/>
        </authorList>
    </citation>
    <scope>NUCLEOTIDE SEQUENCE [LARGE SCALE GENOMIC DNA]</scope>
    <source>
        <strain evidence="2 3">S3.2.2.5</strain>
    </source>
</reference>
<keyword evidence="1" id="KW-0560">Oxidoreductase</keyword>
<evidence type="ECO:0000313" key="2">
    <source>
        <dbReference type="EMBL" id="GLV54080.1"/>
    </source>
</evidence>
<dbReference type="EMBL" id="BSRI01000001">
    <property type="protein sequence ID" value="GLV54080.1"/>
    <property type="molecule type" value="Genomic_DNA"/>
</dbReference>
<keyword evidence="3" id="KW-1185">Reference proteome</keyword>
<accession>A0ABQ6FLH1</accession>
<dbReference type="Pfam" id="PF00106">
    <property type="entry name" value="adh_short"/>
    <property type="match status" value="1"/>
</dbReference>
<dbReference type="Gene3D" id="3.40.50.720">
    <property type="entry name" value="NAD(P)-binding Rossmann-like Domain"/>
    <property type="match status" value="1"/>
</dbReference>
<dbReference type="PRINTS" id="PR00081">
    <property type="entry name" value="GDHRDH"/>
</dbReference>
<dbReference type="RefSeq" id="WP_338247794.1">
    <property type="nucleotide sequence ID" value="NZ_BSRI01000001.1"/>
</dbReference>
<organism evidence="2 3">
    <name type="scientific">Dictyobacter halimunensis</name>
    <dbReference type="NCBI Taxonomy" id="3026934"/>
    <lineage>
        <taxon>Bacteria</taxon>
        <taxon>Bacillati</taxon>
        <taxon>Chloroflexota</taxon>
        <taxon>Ktedonobacteria</taxon>
        <taxon>Ktedonobacterales</taxon>
        <taxon>Dictyobacteraceae</taxon>
        <taxon>Dictyobacter</taxon>
    </lineage>
</organism>
<dbReference type="PANTHER" id="PTHR43157:SF31">
    <property type="entry name" value="PHOSPHATIDYLINOSITOL-GLYCAN BIOSYNTHESIS CLASS F PROTEIN"/>
    <property type="match status" value="1"/>
</dbReference>
<dbReference type="SUPFAM" id="SSF51735">
    <property type="entry name" value="NAD(P)-binding Rossmann-fold domains"/>
    <property type="match status" value="1"/>
</dbReference>
<dbReference type="InterPro" id="IPR002347">
    <property type="entry name" value="SDR_fam"/>
</dbReference>
<dbReference type="CDD" id="cd05327">
    <property type="entry name" value="retinol-DH_like_SDR_c_like"/>
    <property type="match status" value="1"/>
</dbReference>
<protein>
    <submittedName>
        <fullName evidence="2">Short-chain dehydrogenase</fullName>
    </submittedName>
</protein>
<gene>
    <name evidence="2" type="ORF">KDH_09290</name>
</gene>
<sequence>MAAINMQGKVCLVTGSSSGIGKATAKELAGMGATVVMVCRNRAKGEAVQAEIKEANAHAQVDLIVADLSQLSQVRRAAGEFTKTYPQLHVLINNVGGLKSEREVTPDGLEYAFATNYLAPFLLTHLLLDTLKASAPARIINVSSAGHTLGRIDFANLQGERGYSPSRAYADSKLAQLYATYEWAEQLKGTGITVNALHPGAVATNFNDNLKGFVRLIGMFNNVVGTRPEKGAQTTLYLATSPEVEGVSGKYFSKSKQVPSSKRSYDMAVRTRLWCVSEELIRPYADSLPYTKSYGGRH</sequence>
<proteinExistence type="predicted"/>
<name>A0ABQ6FLH1_9CHLR</name>
<dbReference type="Proteomes" id="UP001344906">
    <property type="component" value="Unassembled WGS sequence"/>
</dbReference>
<dbReference type="PANTHER" id="PTHR43157">
    <property type="entry name" value="PHOSPHATIDYLINOSITOL-GLYCAN BIOSYNTHESIS CLASS F PROTEIN-RELATED"/>
    <property type="match status" value="1"/>
</dbReference>
<comment type="caution">
    <text evidence="2">The sequence shown here is derived from an EMBL/GenBank/DDBJ whole genome shotgun (WGS) entry which is preliminary data.</text>
</comment>
<evidence type="ECO:0000256" key="1">
    <source>
        <dbReference type="ARBA" id="ARBA00023002"/>
    </source>
</evidence>